<dbReference type="Proteomes" id="UP000198688">
    <property type="component" value="Chromosome I"/>
</dbReference>
<accession>A0A1H1VE38</accession>
<proteinExistence type="predicted"/>
<evidence type="ECO:0000313" key="4">
    <source>
        <dbReference type="Proteomes" id="UP000198688"/>
    </source>
</evidence>
<name>A0A1H1VE38_9ACTN</name>
<protein>
    <submittedName>
        <fullName evidence="3">Uncharacterized protein</fullName>
    </submittedName>
</protein>
<feature type="region of interest" description="Disordered" evidence="1">
    <location>
        <begin position="1"/>
        <end position="34"/>
    </location>
</feature>
<feature type="compositionally biased region" description="Polar residues" evidence="1">
    <location>
        <begin position="1"/>
        <end position="13"/>
    </location>
</feature>
<feature type="compositionally biased region" description="Low complexity" evidence="1">
    <location>
        <begin position="14"/>
        <end position="28"/>
    </location>
</feature>
<keyword evidence="4" id="KW-1185">Reference proteome</keyword>
<dbReference type="STRING" id="113562.SAMN04489716_1730"/>
<reference evidence="3 4" key="1">
    <citation type="submission" date="2016-10" db="EMBL/GenBank/DDBJ databases">
        <authorList>
            <person name="de Groot N.N."/>
        </authorList>
    </citation>
    <scope>NUCLEOTIDE SEQUENCE [LARGE SCALE GENOMIC DNA]</scope>
    <source>
        <strain evidence="3 4">DSM 43941</strain>
    </source>
</reference>
<keyword evidence="2" id="KW-0472">Membrane</keyword>
<keyword evidence="2" id="KW-0812">Transmembrane</keyword>
<evidence type="ECO:0000256" key="1">
    <source>
        <dbReference type="SAM" id="MobiDB-lite"/>
    </source>
</evidence>
<keyword evidence="2" id="KW-1133">Transmembrane helix</keyword>
<gene>
    <name evidence="3" type="ORF">SAMN04489716_1730</name>
</gene>
<feature type="transmembrane region" description="Helical" evidence="2">
    <location>
        <begin position="43"/>
        <end position="63"/>
    </location>
</feature>
<dbReference type="RefSeq" id="WP_092543167.1">
    <property type="nucleotide sequence ID" value="NZ_BOMJ01000011.1"/>
</dbReference>
<dbReference type="AlphaFoldDB" id="A0A1H1VE38"/>
<organism evidence="3 4">
    <name type="scientific">Actinoplanes derwentensis</name>
    <dbReference type="NCBI Taxonomy" id="113562"/>
    <lineage>
        <taxon>Bacteria</taxon>
        <taxon>Bacillati</taxon>
        <taxon>Actinomycetota</taxon>
        <taxon>Actinomycetes</taxon>
        <taxon>Micromonosporales</taxon>
        <taxon>Micromonosporaceae</taxon>
        <taxon>Actinoplanes</taxon>
    </lineage>
</organism>
<dbReference type="EMBL" id="LT629758">
    <property type="protein sequence ID" value="SDS83012.1"/>
    <property type="molecule type" value="Genomic_DNA"/>
</dbReference>
<sequence length="66" mass="6683">MTFSPTRARNSELSTCSTDTSTPSSSIPPLSPPIADRASGGTAVGYVTLSALVGVGLLVQFTLSPL</sequence>
<evidence type="ECO:0000256" key="2">
    <source>
        <dbReference type="SAM" id="Phobius"/>
    </source>
</evidence>
<evidence type="ECO:0000313" key="3">
    <source>
        <dbReference type="EMBL" id="SDS83012.1"/>
    </source>
</evidence>